<dbReference type="AlphaFoldDB" id="A0AAW7X859"/>
<gene>
    <name evidence="5" type="ORF">Q4521_14395</name>
</gene>
<keyword evidence="2" id="KW-0238">DNA-binding</keyword>
<dbReference type="GO" id="GO:0003677">
    <property type="term" value="F:DNA binding"/>
    <property type="evidence" value="ECO:0007669"/>
    <property type="project" value="UniProtKB-KW"/>
</dbReference>
<dbReference type="RefSeq" id="WP_216064509.1">
    <property type="nucleotide sequence ID" value="NZ_CP123764.1"/>
</dbReference>
<dbReference type="PROSITE" id="PS50949">
    <property type="entry name" value="HTH_GNTR"/>
    <property type="match status" value="1"/>
</dbReference>
<dbReference type="SMART" id="SM00345">
    <property type="entry name" value="HTH_GNTR"/>
    <property type="match status" value="1"/>
</dbReference>
<evidence type="ECO:0000256" key="1">
    <source>
        <dbReference type="ARBA" id="ARBA00023015"/>
    </source>
</evidence>
<dbReference type="PANTHER" id="PTHR38445">
    <property type="entry name" value="HTH-TYPE TRANSCRIPTIONAL REPRESSOR YTRA"/>
    <property type="match status" value="1"/>
</dbReference>
<dbReference type="EMBL" id="JAUOPB010000010">
    <property type="protein sequence ID" value="MDO6423669.1"/>
    <property type="molecule type" value="Genomic_DNA"/>
</dbReference>
<sequence length="120" mass="13888">MAIRWNEEQPIFRQLEQHIKSLILDQAIKEGEALPSVRVLAAEFTLNPLTVSKALQELVQQQLIEKRRGLGMFVCEGAKNNLLQVEREKFLQEEWPKIKARIERLGLNTQDILKQGEAKK</sequence>
<name>A0AAW7X859_9GAMM</name>
<accession>A0AAW7X859</accession>
<evidence type="ECO:0000256" key="2">
    <source>
        <dbReference type="ARBA" id="ARBA00023125"/>
    </source>
</evidence>
<dbReference type="CDD" id="cd07377">
    <property type="entry name" value="WHTH_GntR"/>
    <property type="match status" value="1"/>
</dbReference>
<evidence type="ECO:0000259" key="4">
    <source>
        <dbReference type="PROSITE" id="PS50949"/>
    </source>
</evidence>
<dbReference type="Proteomes" id="UP001169760">
    <property type="component" value="Unassembled WGS sequence"/>
</dbReference>
<dbReference type="GO" id="GO:0003700">
    <property type="term" value="F:DNA-binding transcription factor activity"/>
    <property type="evidence" value="ECO:0007669"/>
    <property type="project" value="InterPro"/>
</dbReference>
<comment type="caution">
    <text evidence="5">The sequence shown here is derived from an EMBL/GenBank/DDBJ whole genome shotgun (WGS) entry which is preliminary data.</text>
</comment>
<keyword evidence="3" id="KW-0804">Transcription</keyword>
<evidence type="ECO:0000313" key="5">
    <source>
        <dbReference type="EMBL" id="MDO6423669.1"/>
    </source>
</evidence>
<proteinExistence type="predicted"/>
<dbReference type="Pfam" id="PF00392">
    <property type="entry name" value="GntR"/>
    <property type="match status" value="1"/>
</dbReference>
<feature type="domain" description="HTH gntR-type" evidence="4">
    <location>
        <begin position="9"/>
        <end position="77"/>
    </location>
</feature>
<dbReference type="PANTHER" id="PTHR38445:SF10">
    <property type="entry name" value="GNTR-FAMILY TRANSCRIPTIONAL REGULATOR"/>
    <property type="match status" value="1"/>
</dbReference>
<protein>
    <submittedName>
        <fullName evidence="5">GntR family transcriptional regulator</fullName>
    </submittedName>
</protein>
<organism evidence="5 6">
    <name type="scientific">Saccharophagus degradans</name>
    <dbReference type="NCBI Taxonomy" id="86304"/>
    <lineage>
        <taxon>Bacteria</taxon>
        <taxon>Pseudomonadati</taxon>
        <taxon>Pseudomonadota</taxon>
        <taxon>Gammaproteobacteria</taxon>
        <taxon>Cellvibrionales</taxon>
        <taxon>Cellvibrionaceae</taxon>
        <taxon>Saccharophagus</taxon>
    </lineage>
</organism>
<evidence type="ECO:0000256" key="3">
    <source>
        <dbReference type="ARBA" id="ARBA00023163"/>
    </source>
</evidence>
<dbReference type="InterPro" id="IPR000524">
    <property type="entry name" value="Tscrpt_reg_HTH_GntR"/>
</dbReference>
<evidence type="ECO:0000313" key="6">
    <source>
        <dbReference type="Proteomes" id="UP001169760"/>
    </source>
</evidence>
<keyword evidence="1" id="KW-0805">Transcription regulation</keyword>
<reference evidence="5" key="1">
    <citation type="submission" date="2023-07" db="EMBL/GenBank/DDBJ databases">
        <title>Genome content predicts the carbon catabolic preferences of heterotrophic bacteria.</title>
        <authorList>
            <person name="Gralka M."/>
        </authorList>
    </citation>
    <scope>NUCLEOTIDE SEQUENCE</scope>
    <source>
        <strain evidence="5">I3M17_2</strain>
    </source>
</reference>